<proteinExistence type="predicted"/>
<dbReference type="Proteomes" id="UP000186914">
    <property type="component" value="Unassembled WGS sequence"/>
</dbReference>
<evidence type="ECO:0000256" key="1">
    <source>
        <dbReference type="SAM" id="MobiDB-lite"/>
    </source>
</evidence>
<dbReference type="InterPro" id="IPR058294">
    <property type="entry name" value="DUF7988"/>
</dbReference>
<name>A0A1N7E0A0_9EURY</name>
<feature type="compositionally biased region" description="Basic and acidic residues" evidence="1">
    <location>
        <begin position="48"/>
        <end position="57"/>
    </location>
</feature>
<evidence type="ECO:0000259" key="2">
    <source>
        <dbReference type="Pfam" id="PF25950"/>
    </source>
</evidence>
<evidence type="ECO:0000313" key="3">
    <source>
        <dbReference type="EMBL" id="SIR81478.1"/>
    </source>
</evidence>
<gene>
    <name evidence="3" type="ORF">SAMN05421858_3900</name>
</gene>
<dbReference type="AlphaFoldDB" id="A0A1N7E0A0"/>
<evidence type="ECO:0000313" key="4">
    <source>
        <dbReference type="Proteomes" id="UP000186914"/>
    </source>
</evidence>
<dbReference type="RefSeq" id="WP_076431755.1">
    <property type="nucleotide sequence ID" value="NZ_FTNO01000005.1"/>
</dbReference>
<feature type="region of interest" description="Disordered" evidence="1">
    <location>
        <begin position="37"/>
        <end position="57"/>
    </location>
</feature>
<feature type="domain" description="DUF7988" evidence="2">
    <location>
        <begin position="7"/>
        <end position="152"/>
    </location>
</feature>
<protein>
    <recommendedName>
        <fullName evidence="2">DUF7988 domain-containing protein</fullName>
    </recommendedName>
</protein>
<dbReference type="EMBL" id="FTNO01000005">
    <property type="protein sequence ID" value="SIR81478.1"/>
    <property type="molecule type" value="Genomic_DNA"/>
</dbReference>
<sequence>MTDPELAVRRYVLSEHMETVTSLLRCADSVAESWNNEATADGTNATTDGERSTTDREAVVEPFSHELRESGLLAEFPTILSGAVSAGGFSMQATPVPAPPYVAITTRGPVLRATVSAGRLVISFRVFDVVRDDKVRYVRGADDPETAVSVELK</sequence>
<feature type="compositionally biased region" description="Low complexity" evidence="1">
    <location>
        <begin position="37"/>
        <end position="47"/>
    </location>
</feature>
<keyword evidence="4" id="KW-1185">Reference proteome</keyword>
<dbReference type="Pfam" id="PF25950">
    <property type="entry name" value="DUF7988"/>
    <property type="match status" value="1"/>
</dbReference>
<reference evidence="4" key="1">
    <citation type="submission" date="2017-01" db="EMBL/GenBank/DDBJ databases">
        <authorList>
            <person name="Varghese N."/>
            <person name="Submissions S."/>
        </authorList>
    </citation>
    <scope>NUCLEOTIDE SEQUENCE [LARGE SCALE GENOMIC DNA]</scope>
    <source>
        <strain evidence="4">CGMCC 1.7737</strain>
    </source>
</reference>
<dbReference type="OrthoDB" id="168840at2157"/>
<organism evidence="3 4">
    <name type="scientific">Haladaptatus litoreus</name>
    <dbReference type="NCBI Taxonomy" id="553468"/>
    <lineage>
        <taxon>Archaea</taxon>
        <taxon>Methanobacteriati</taxon>
        <taxon>Methanobacteriota</taxon>
        <taxon>Stenosarchaea group</taxon>
        <taxon>Halobacteria</taxon>
        <taxon>Halobacteriales</taxon>
        <taxon>Haladaptataceae</taxon>
        <taxon>Haladaptatus</taxon>
    </lineage>
</organism>
<accession>A0A1N7E0A0</accession>